<dbReference type="NCBIfam" id="TIGR04183">
    <property type="entry name" value="Por_Secre_tail"/>
    <property type="match status" value="1"/>
</dbReference>
<dbReference type="STRING" id="1563681.BFP71_04140"/>
<feature type="domain" description="Secretion system C-terminal sorting" evidence="3">
    <location>
        <begin position="2245"/>
        <end position="2321"/>
    </location>
</feature>
<proteinExistence type="predicted"/>
<name>A0A1E5T638_9BACT</name>
<evidence type="ECO:0000259" key="3">
    <source>
        <dbReference type="Pfam" id="PF18962"/>
    </source>
</evidence>
<dbReference type="Gene3D" id="2.60.120.200">
    <property type="match status" value="1"/>
</dbReference>
<evidence type="ECO:0000256" key="2">
    <source>
        <dbReference type="SAM" id="SignalP"/>
    </source>
</evidence>
<evidence type="ECO:0008006" key="7">
    <source>
        <dbReference type="Google" id="ProtNLM"/>
    </source>
</evidence>
<dbReference type="Proteomes" id="UP000095552">
    <property type="component" value="Unassembled WGS sequence"/>
</dbReference>
<dbReference type="EMBL" id="MDGQ01000003">
    <property type="protein sequence ID" value="OEK06854.1"/>
    <property type="molecule type" value="Genomic_DNA"/>
</dbReference>
<keyword evidence="6" id="KW-1185">Reference proteome</keyword>
<feature type="domain" description="DUF8202" evidence="4">
    <location>
        <begin position="1017"/>
        <end position="1229"/>
    </location>
</feature>
<dbReference type="InterPro" id="IPR013320">
    <property type="entry name" value="ConA-like_dom_sf"/>
</dbReference>
<gene>
    <name evidence="5" type="ORF">BFP71_04140</name>
</gene>
<dbReference type="Pfam" id="PF18962">
    <property type="entry name" value="Por_Secre_tail"/>
    <property type="match status" value="1"/>
</dbReference>
<accession>A0A1E5T638</accession>
<feature type="compositionally biased region" description="Low complexity" evidence="1">
    <location>
        <begin position="961"/>
        <end position="972"/>
    </location>
</feature>
<feature type="compositionally biased region" description="Polar residues" evidence="1">
    <location>
        <begin position="973"/>
        <end position="996"/>
    </location>
</feature>
<dbReference type="Pfam" id="PF26628">
    <property type="entry name" value="DUF8202"/>
    <property type="match status" value="4"/>
</dbReference>
<feature type="region of interest" description="Disordered" evidence="1">
    <location>
        <begin position="961"/>
        <end position="996"/>
    </location>
</feature>
<dbReference type="SUPFAM" id="SSF49899">
    <property type="entry name" value="Concanavalin A-like lectins/glucanases"/>
    <property type="match status" value="2"/>
</dbReference>
<reference evidence="5 6" key="1">
    <citation type="submission" date="2016-08" db="EMBL/GenBank/DDBJ databases">
        <title>Draft genome of Fabibacter sp. strain SK-8.</title>
        <authorList>
            <person name="Wong S.-K."/>
            <person name="Hamasaki K."/>
            <person name="Yoshizawa S."/>
        </authorList>
    </citation>
    <scope>NUCLEOTIDE SEQUENCE [LARGE SCALE GENOMIC DNA]</scope>
    <source>
        <strain evidence="5 6">SK-8</strain>
    </source>
</reference>
<feature type="compositionally biased region" description="Polar residues" evidence="1">
    <location>
        <begin position="1719"/>
        <end position="1732"/>
    </location>
</feature>
<dbReference type="InterPro" id="IPR058515">
    <property type="entry name" value="DUF8202"/>
</dbReference>
<evidence type="ECO:0000256" key="1">
    <source>
        <dbReference type="SAM" id="MobiDB-lite"/>
    </source>
</evidence>
<feature type="signal peptide" evidence="2">
    <location>
        <begin position="1"/>
        <end position="17"/>
    </location>
</feature>
<dbReference type="GO" id="GO:0005975">
    <property type="term" value="P:carbohydrate metabolic process"/>
    <property type="evidence" value="ECO:0007669"/>
    <property type="project" value="UniProtKB-ARBA"/>
</dbReference>
<sequence>MTGLLVILFITSMTCFGQTPIATATFVTTTSGLTTSSYTATSPSDASGGISASTSYLVRYGEIQNQFITDYEVGGITYDNFVLPDTLIIRRTDAGRQLIIFYEYDRIETGPTPDEIYLDPEQQDNEEGLYLSGLSNAGYDNILTNNSTNFANVERIDIIYYTGVVTSTPTTAVFPIIERGGNDDIRVAAIRGLDANGDPNDYYPTVVRVSNDGTTDWGNLGQSHISLVMRRQDATSDPIPVQVLGTQDIHGSAIAFNEFGITADDIVYGYSIFADDVTVTGSDLVDFTNATNFPTGTTGSGLDLIAGVSTAVASDNNLTKSVGPGGYKAALNTWLKANNSESVTTSTDGSTVTDWQDEWLGDHDATTLTSAPTYRDGSALSTDDINFNPTVDFLDATERGLQIANNSDFNTASSYTTKGINIAIRTGNDVTVKQQIYEQGSNDRGLNIYIRNGDLYVGAWNIPSTDGTGDNWGFSSTSTAVSTDTEYIVTLEFNGNSGGTGTVAAYLNGENFGTISSVGLLFNDTDGIGLGDTNSQSRYDDGTTAAASFYGSIPEFVYCNEPGSFPSSQRNRIESYLAIKYGITLDQTSPINYVNSDGSTIFNTTTAAAIGGYLEYNNDIAGIGRDDNSELEQLSSQSENSGSLVQIDRNSAIGTDDTWLIWGNDGGLTSSSRSVTKPDEINERIERVWRVAEENSVGVTDISFDLTGLGYTTDTNDFALMIAGNSSDGDFSSATLVTGGTFNGDVITFPDIDLSNGQYFTLGTQFFICTPGNVQDGLSLWLKADAETFNTGTTAATDGQTVETWGDQSRNDFDATNDGGVTNRAPTWVETDVNFNPGLNWDAGTNEIGFTLGSNFIFAPAANGGSHIFSSVEPENTLTGGDRNNKWIYNFGNNNNSAVGIASYGSRSNILATGRDNFNITPNSTNFLAEGDFNTNAGTSDTRNYILDGNLVSTTTGTDIDIDDSGITQSSTHGTNQGPVSIGRQSETNNIDNNSGRRFFGDMQEVIVYNEDISDLEAQQVRSYLAIKYGTTLSNDNDADATANEVISGSIREGDYVASDGTTITFDYSDDTGFVNDIAGIGRDDDTCLEQKQSSSVNDGTILTIGLGEIAANNAANSNSFDDDLDFLTWGSDGGSTDFANITTDGTPGTVNERMLRIWRAQDTGDVGATDISFDLSSLPGYSTNAGDYQLIVASGGDNTSLENGSTITGGTFNGSVLTFSGVDLTDGQYFTLGVSSELCAPGGVTSSMVLWLRPDQGTSTLVDNTTLTTWTDQSTASNDATSDGSPPLYRDNTTDNINFHPTMEFDDTSPNRLTLGDLSEIKSTSGTGEYSMFGVGIRDDGSTNYVLGSTGGTTNQDLHFGYRNSTSATIAHWGNDLDVTVNAFDNPNAPFLVAATYTSGDRVVEELRSDDFNRATDTNTTPISGTQTNYVGDLESVGGYDGFISEVLVYNREVTDLEKLRIYSYFGIKYGITLPQDNDNDATLNEVISGSVAEGDLVASDGTSIIWDESNSNSTYHNGMAGIGRDDDACLNQKQSTSATDGTILTIGLDAVATNNASNAGVHDNLDFLVWGHDGVAADQATAAGDLTDLPSTVSERMRRVWRVEDTGTVGETEIQFDLTLLGYSTADASDYRLIIADAGSGGTMAGGTLVAGGTFNGDVLSFTGIDLTDGQYFTLGTALETCGPGGVNTNIGIWLRGDLEVFSDAGSTAAVDEDDVQQWNDQSSPATNVSEVDGGGGSPIPPVFRDQEINFNPALFISDQNTTNNSYLETAASANNISGDMTLIAIFETAQNQGTNDEIDNSPSFIGSEVDGATDDYGLGMYQGEIVFNAANTNTFTARSTTTYNDSEPYIATGTRVQAASGAVNLYVNSLNVGTGTSDNTALDAADTWAIGNQSSYQNGAQFQGNIAEILVFSSVLTGEELARAESYLAIKYGITRSDDNDADATANEVISGSIREGDYVAADGDIIWDYAARSATYFNDIAGIGRDDLSCLDQIQSKSENDDAIVDVAISSWDNNDSWFVWGNDNAELEATRNRERPDGINSRLNREWQAQETGTVGTVSVTFDLDDVTGTPTGDNNLNLVRMMVSTNDDFSTGVTLIEPTAIDAVNNTVTFDYDFTSGEGFYYTLGSIENDALPIQLIEFNAETKDTKVELSWSTASEENNAFYSIERSLDGVVYETIAQLDGAGTSSSINNYSYTDQSPLKGLSYYRLKQTDIGGEFSYSPVESVFVIAEETLKVQVMPNPVSLGQDFRLKVDLPEGTIVANMYIFNSRGIQVVHKSLSIDQTLHTFDTNGLKSGIYFIKVQVDKRKAITKRLIIN</sequence>
<dbReference type="InterPro" id="IPR026444">
    <property type="entry name" value="Secre_tail"/>
</dbReference>
<feature type="chain" id="PRO_5009186110" description="Secretion system C-terminal sorting domain-containing protein" evidence="2">
    <location>
        <begin position="18"/>
        <end position="2322"/>
    </location>
</feature>
<dbReference type="GO" id="GO:0004553">
    <property type="term" value="F:hydrolase activity, hydrolyzing O-glycosyl compounds"/>
    <property type="evidence" value="ECO:0007669"/>
    <property type="project" value="UniProtKB-ARBA"/>
</dbReference>
<feature type="domain" description="DUF8202" evidence="4">
    <location>
        <begin position="569"/>
        <end position="758"/>
    </location>
</feature>
<comment type="caution">
    <text evidence="5">The sequence shown here is derived from an EMBL/GenBank/DDBJ whole genome shotgun (WGS) entry which is preliminary data.</text>
</comment>
<organism evidence="5 6">
    <name type="scientific">Roseivirga misakiensis</name>
    <dbReference type="NCBI Taxonomy" id="1563681"/>
    <lineage>
        <taxon>Bacteria</taxon>
        <taxon>Pseudomonadati</taxon>
        <taxon>Bacteroidota</taxon>
        <taxon>Cytophagia</taxon>
        <taxon>Cytophagales</taxon>
        <taxon>Roseivirgaceae</taxon>
        <taxon>Roseivirga</taxon>
    </lineage>
</organism>
<protein>
    <recommendedName>
        <fullName evidence="7">Secretion system C-terminal sorting domain-containing protein</fullName>
    </recommendedName>
</protein>
<keyword evidence="2" id="KW-0732">Signal</keyword>
<evidence type="ECO:0000259" key="4">
    <source>
        <dbReference type="Pfam" id="PF26628"/>
    </source>
</evidence>
<feature type="domain" description="DUF8202" evidence="4">
    <location>
        <begin position="1924"/>
        <end position="2116"/>
    </location>
</feature>
<dbReference type="OrthoDB" id="2582440at2"/>
<feature type="region of interest" description="Disordered" evidence="1">
    <location>
        <begin position="1719"/>
        <end position="1742"/>
    </location>
</feature>
<evidence type="ECO:0000313" key="6">
    <source>
        <dbReference type="Proteomes" id="UP000095552"/>
    </source>
</evidence>
<feature type="domain" description="DUF8202" evidence="4">
    <location>
        <begin position="1459"/>
        <end position="1673"/>
    </location>
</feature>
<evidence type="ECO:0000313" key="5">
    <source>
        <dbReference type="EMBL" id="OEK06854.1"/>
    </source>
</evidence>